<dbReference type="Proteomes" id="UP001516400">
    <property type="component" value="Unassembled WGS sequence"/>
</dbReference>
<organism evidence="1 2">
    <name type="scientific">Cryptolaemus montrouzieri</name>
    <dbReference type="NCBI Taxonomy" id="559131"/>
    <lineage>
        <taxon>Eukaryota</taxon>
        <taxon>Metazoa</taxon>
        <taxon>Ecdysozoa</taxon>
        <taxon>Arthropoda</taxon>
        <taxon>Hexapoda</taxon>
        <taxon>Insecta</taxon>
        <taxon>Pterygota</taxon>
        <taxon>Neoptera</taxon>
        <taxon>Endopterygota</taxon>
        <taxon>Coleoptera</taxon>
        <taxon>Polyphaga</taxon>
        <taxon>Cucujiformia</taxon>
        <taxon>Coccinelloidea</taxon>
        <taxon>Coccinellidae</taxon>
        <taxon>Scymninae</taxon>
        <taxon>Scymnini</taxon>
        <taxon>Cryptolaemus</taxon>
    </lineage>
</organism>
<evidence type="ECO:0000313" key="2">
    <source>
        <dbReference type="Proteomes" id="UP001516400"/>
    </source>
</evidence>
<proteinExistence type="predicted"/>
<name>A0ABD2NEE9_9CUCU</name>
<protein>
    <submittedName>
        <fullName evidence="1">Uncharacterized protein</fullName>
    </submittedName>
</protein>
<keyword evidence="2" id="KW-1185">Reference proteome</keyword>
<gene>
    <name evidence="1" type="ORF">HHI36_012418</name>
</gene>
<evidence type="ECO:0000313" key="1">
    <source>
        <dbReference type="EMBL" id="KAL3277057.1"/>
    </source>
</evidence>
<dbReference type="EMBL" id="JABFTP020000103">
    <property type="protein sequence ID" value="KAL3277057.1"/>
    <property type="molecule type" value="Genomic_DNA"/>
</dbReference>
<sequence>MDLLVKKPCCSIGIFVIKRKVINQDADDLSEKTIEKILNEGSDFESLMSGIPEERYSYSEIISGCEDPVTFESDEDEDVDSHVKVSSTESQDEYVAIPSQINYFGKNKYKWST</sequence>
<dbReference type="AlphaFoldDB" id="A0ABD2NEE9"/>
<reference evidence="1 2" key="1">
    <citation type="journal article" date="2021" name="BMC Biol.">
        <title>Horizontally acquired antibacterial genes associated with adaptive radiation of ladybird beetles.</title>
        <authorList>
            <person name="Li H.S."/>
            <person name="Tang X.F."/>
            <person name="Huang Y.H."/>
            <person name="Xu Z.Y."/>
            <person name="Chen M.L."/>
            <person name="Du X.Y."/>
            <person name="Qiu B.Y."/>
            <person name="Chen P.T."/>
            <person name="Zhang W."/>
            <person name="Slipinski A."/>
            <person name="Escalona H.E."/>
            <person name="Waterhouse R.M."/>
            <person name="Zwick A."/>
            <person name="Pang H."/>
        </authorList>
    </citation>
    <scope>NUCLEOTIDE SEQUENCE [LARGE SCALE GENOMIC DNA]</scope>
    <source>
        <strain evidence="1">SYSU2018</strain>
    </source>
</reference>
<accession>A0ABD2NEE9</accession>
<comment type="caution">
    <text evidence="1">The sequence shown here is derived from an EMBL/GenBank/DDBJ whole genome shotgun (WGS) entry which is preliminary data.</text>
</comment>